<dbReference type="AlphaFoldDB" id="A0A545TC90"/>
<dbReference type="NCBIfam" id="TIGR00254">
    <property type="entry name" value="GGDEF"/>
    <property type="match status" value="1"/>
</dbReference>
<dbReference type="OrthoDB" id="9180959at2"/>
<evidence type="ECO:0000259" key="6">
    <source>
        <dbReference type="PROSITE" id="PS50887"/>
    </source>
</evidence>
<dbReference type="InterPro" id="IPR001638">
    <property type="entry name" value="Solute-binding_3/MltF_N"/>
</dbReference>
<feature type="transmembrane region" description="Helical" evidence="4">
    <location>
        <begin position="282"/>
        <end position="299"/>
    </location>
</feature>
<evidence type="ECO:0000256" key="4">
    <source>
        <dbReference type="SAM" id="Phobius"/>
    </source>
</evidence>
<dbReference type="PANTHER" id="PTHR45138">
    <property type="entry name" value="REGULATORY COMPONENTS OF SENSORY TRANSDUCTION SYSTEM"/>
    <property type="match status" value="1"/>
</dbReference>
<evidence type="ECO:0000256" key="2">
    <source>
        <dbReference type="ARBA" id="ARBA00012528"/>
    </source>
</evidence>
<dbReference type="Proteomes" id="UP000317839">
    <property type="component" value="Unassembled WGS sequence"/>
</dbReference>
<dbReference type="Pfam" id="PF00497">
    <property type="entry name" value="SBP_bac_3"/>
    <property type="match status" value="1"/>
</dbReference>
<comment type="caution">
    <text evidence="7">The sequence shown here is derived from an EMBL/GenBank/DDBJ whole genome shotgun (WGS) entry which is preliminary data.</text>
</comment>
<keyword evidence="5" id="KW-0732">Signal</keyword>
<dbReference type="FunFam" id="3.30.70.270:FF:000001">
    <property type="entry name" value="Diguanylate cyclase domain protein"/>
    <property type="match status" value="1"/>
</dbReference>
<dbReference type="RefSeq" id="WP_142941448.1">
    <property type="nucleotide sequence ID" value="NZ_VIKR01000002.1"/>
</dbReference>
<keyword evidence="8" id="KW-1185">Reference proteome</keyword>
<name>A0A545TC90_9GAMM</name>
<evidence type="ECO:0000256" key="3">
    <source>
        <dbReference type="ARBA" id="ARBA00034247"/>
    </source>
</evidence>
<dbReference type="InterPro" id="IPR029787">
    <property type="entry name" value="Nucleotide_cyclase"/>
</dbReference>
<dbReference type="PROSITE" id="PS50887">
    <property type="entry name" value="GGDEF"/>
    <property type="match status" value="1"/>
</dbReference>
<dbReference type="Pfam" id="PF00990">
    <property type="entry name" value="GGDEF"/>
    <property type="match status" value="1"/>
</dbReference>
<dbReference type="GO" id="GO:0052621">
    <property type="term" value="F:diguanylate cyclase activity"/>
    <property type="evidence" value="ECO:0007669"/>
    <property type="project" value="UniProtKB-EC"/>
</dbReference>
<dbReference type="SMART" id="SM00062">
    <property type="entry name" value="PBPb"/>
    <property type="match status" value="1"/>
</dbReference>
<evidence type="ECO:0000256" key="1">
    <source>
        <dbReference type="ARBA" id="ARBA00001946"/>
    </source>
</evidence>
<evidence type="ECO:0000313" key="8">
    <source>
        <dbReference type="Proteomes" id="UP000317839"/>
    </source>
</evidence>
<dbReference type="SUPFAM" id="SSF53850">
    <property type="entry name" value="Periplasmic binding protein-like II"/>
    <property type="match status" value="1"/>
</dbReference>
<dbReference type="InterPro" id="IPR000160">
    <property type="entry name" value="GGDEF_dom"/>
</dbReference>
<comment type="cofactor">
    <cofactor evidence="1">
        <name>Mg(2+)</name>
        <dbReference type="ChEBI" id="CHEBI:18420"/>
    </cofactor>
</comment>
<comment type="catalytic activity">
    <reaction evidence="3">
        <text>2 GTP = 3',3'-c-di-GMP + 2 diphosphate</text>
        <dbReference type="Rhea" id="RHEA:24898"/>
        <dbReference type="ChEBI" id="CHEBI:33019"/>
        <dbReference type="ChEBI" id="CHEBI:37565"/>
        <dbReference type="ChEBI" id="CHEBI:58805"/>
        <dbReference type="EC" id="2.7.7.65"/>
    </reaction>
</comment>
<dbReference type="SMART" id="SM00267">
    <property type="entry name" value="GGDEF"/>
    <property type="match status" value="1"/>
</dbReference>
<keyword evidence="4" id="KW-1133">Transmembrane helix</keyword>
<feature type="domain" description="GGDEF" evidence="6">
    <location>
        <begin position="351"/>
        <end position="477"/>
    </location>
</feature>
<dbReference type="Gene3D" id="3.40.190.10">
    <property type="entry name" value="Periplasmic binding protein-like II"/>
    <property type="match status" value="2"/>
</dbReference>
<organism evidence="7 8">
    <name type="scientific">Aliikangiella marina</name>
    <dbReference type="NCBI Taxonomy" id="1712262"/>
    <lineage>
        <taxon>Bacteria</taxon>
        <taxon>Pseudomonadati</taxon>
        <taxon>Pseudomonadota</taxon>
        <taxon>Gammaproteobacteria</taxon>
        <taxon>Oceanospirillales</taxon>
        <taxon>Pleioneaceae</taxon>
        <taxon>Aliikangiella</taxon>
    </lineage>
</organism>
<keyword evidence="4" id="KW-0812">Transmembrane</keyword>
<reference evidence="7 8" key="1">
    <citation type="submission" date="2019-06" db="EMBL/GenBank/DDBJ databases">
        <title>Draft genome of Aliikangiella marina GYP-15.</title>
        <authorList>
            <person name="Wang G."/>
        </authorList>
    </citation>
    <scope>NUCLEOTIDE SEQUENCE [LARGE SCALE GENOMIC DNA]</scope>
    <source>
        <strain evidence="7 8">GYP-15</strain>
    </source>
</reference>
<dbReference type="EMBL" id="VIKR01000002">
    <property type="protein sequence ID" value="TQV74830.1"/>
    <property type="molecule type" value="Genomic_DNA"/>
</dbReference>
<dbReference type="InterPro" id="IPR043128">
    <property type="entry name" value="Rev_trsase/Diguanyl_cyclase"/>
</dbReference>
<proteinExistence type="predicted"/>
<dbReference type="InterPro" id="IPR050469">
    <property type="entry name" value="Diguanylate_Cyclase"/>
</dbReference>
<evidence type="ECO:0000256" key="5">
    <source>
        <dbReference type="SAM" id="SignalP"/>
    </source>
</evidence>
<protein>
    <recommendedName>
        <fullName evidence="2">diguanylate cyclase</fullName>
        <ecNumber evidence="2">2.7.7.65</ecNumber>
    </recommendedName>
</protein>
<dbReference type="Gene3D" id="3.30.70.270">
    <property type="match status" value="1"/>
</dbReference>
<dbReference type="CDD" id="cd01949">
    <property type="entry name" value="GGDEF"/>
    <property type="match status" value="1"/>
</dbReference>
<feature type="signal peptide" evidence="5">
    <location>
        <begin position="1"/>
        <end position="25"/>
    </location>
</feature>
<sequence length="477" mass="54050">MINAVRIIFALISLMVLNADNQSIAQEVELSSNQDFQESHLETTEIFNSAEKALIHSNRVFKVCNVIQQASNDASIGIVNLIAGKSGLKLEATELLPWGDALEGLNAGKCDILPWATKTLERSQFMNFTRPYVRIKRVVVAKKEEPYIRDLDEVSDRVFAMLRNNYAVTQIRKTHPNIEFVYVDTVQDEIDYIQQNKVYGTIVSLYSAANLFNNEKVRELKVVGVLPSIYDDIASLATRKEDSALHSILEKSLIATNPRLIDEFMSEGAVVSYDPDVDYQKYWQVAIGVVLVLLILIWWNRYLKNLNAQLKESQSKLELLSVTDSLTSVFNRLKMDEVFTQEIEKSKRYHSPLSVIMLDVDYFKKINDEFGHNVGDNVLKKIAETIQAKLRTNDYLGRWGGEEFLIICPSTNVTKAQLVAEKLRTTLAKTDFAPLKRVTASFGVAGWENQETQESLISRADSALYRAKDSGRNRVCC</sequence>
<dbReference type="SUPFAM" id="SSF55073">
    <property type="entry name" value="Nucleotide cyclase"/>
    <property type="match status" value="1"/>
</dbReference>
<keyword evidence="4" id="KW-0472">Membrane</keyword>
<accession>A0A545TC90</accession>
<gene>
    <name evidence="7" type="ORF">FLL45_07670</name>
</gene>
<feature type="chain" id="PRO_5022041310" description="diguanylate cyclase" evidence="5">
    <location>
        <begin position="26"/>
        <end position="477"/>
    </location>
</feature>
<dbReference type="PANTHER" id="PTHR45138:SF9">
    <property type="entry name" value="DIGUANYLATE CYCLASE DGCM-RELATED"/>
    <property type="match status" value="1"/>
</dbReference>
<evidence type="ECO:0000313" key="7">
    <source>
        <dbReference type="EMBL" id="TQV74830.1"/>
    </source>
</evidence>
<dbReference type="EC" id="2.7.7.65" evidence="2"/>